<reference evidence="1" key="1">
    <citation type="submission" date="2023-06" db="EMBL/GenBank/DDBJ databases">
        <title>Genome-scale phylogeny and comparative genomics of the fungal order Sordariales.</title>
        <authorList>
            <consortium name="Lawrence Berkeley National Laboratory"/>
            <person name="Hensen N."/>
            <person name="Bonometti L."/>
            <person name="Westerberg I."/>
            <person name="Brannstrom I.O."/>
            <person name="Guillou S."/>
            <person name="Cros-Aarteil S."/>
            <person name="Calhoun S."/>
            <person name="Haridas S."/>
            <person name="Kuo A."/>
            <person name="Mondo S."/>
            <person name="Pangilinan J."/>
            <person name="Riley R."/>
            <person name="Labutti K."/>
            <person name="Andreopoulos B."/>
            <person name="Lipzen A."/>
            <person name="Chen C."/>
            <person name="Yanf M."/>
            <person name="Daum C."/>
            <person name="Ng V."/>
            <person name="Clum A."/>
            <person name="Steindorff A."/>
            <person name="Ohm R."/>
            <person name="Martin F."/>
            <person name="Silar P."/>
            <person name="Natvig D."/>
            <person name="Lalanne C."/>
            <person name="Gautier V."/>
            <person name="Ament-Velasquez S.L."/>
            <person name="Kruys A."/>
            <person name="Hutchinson M.I."/>
            <person name="Powell A.J."/>
            <person name="Barry K."/>
            <person name="Miller A.N."/>
            <person name="Grigoriev I.V."/>
            <person name="Debuchy R."/>
            <person name="Gladieux P."/>
            <person name="Thoren M.H."/>
            <person name="Johannesson H."/>
        </authorList>
    </citation>
    <scope>NUCLEOTIDE SEQUENCE</scope>
    <source>
        <strain evidence="1">CBS 606.72</strain>
    </source>
</reference>
<protein>
    <recommendedName>
        <fullName evidence="3">Fungal N-terminal domain-containing protein</fullName>
    </recommendedName>
</protein>
<evidence type="ECO:0000313" key="1">
    <source>
        <dbReference type="EMBL" id="KAK0623980.1"/>
    </source>
</evidence>
<keyword evidence="2" id="KW-1185">Reference proteome</keyword>
<dbReference type="EMBL" id="JAULSU010000003">
    <property type="protein sequence ID" value="KAK0623980.1"/>
    <property type="molecule type" value="Genomic_DNA"/>
</dbReference>
<organism evidence="1 2">
    <name type="scientific">Immersiella caudata</name>
    <dbReference type="NCBI Taxonomy" id="314043"/>
    <lineage>
        <taxon>Eukaryota</taxon>
        <taxon>Fungi</taxon>
        <taxon>Dikarya</taxon>
        <taxon>Ascomycota</taxon>
        <taxon>Pezizomycotina</taxon>
        <taxon>Sordariomycetes</taxon>
        <taxon>Sordariomycetidae</taxon>
        <taxon>Sordariales</taxon>
        <taxon>Lasiosphaeriaceae</taxon>
        <taxon>Immersiella</taxon>
    </lineage>
</organism>
<evidence type="ECO:0000313" key="2">
    <source>
        <dbReference type="Proteomes" id="UP001175000"/>
    </source>
</evidence>
<dbReference type="Proteomes" id="UP001175000">
    <property type="component" value="Unassembled WGS sequence"/>
</dbReference>
<sequence>MESVCIAATCFSLGASIAKASMALAHFVRDTRDASEDIETVSKELHALSMKKDMMAIRDQTDAIKVNTDIILARLDQIRSQDVPRTFPARTKEPKSGWTT</sequence>
<proteinExistence type="predicted"/>
<accession>A0AA39WYK4</accession>
<gene>
    <name evidence="1" type="ORF">B0T14DRAFT_565288</name>
</gene>
<name>A0AA39WYK4_9PEZI</name>
<dbReference type="AlphaFoldDB" id="A0AA39WYK4"/>
<comment type="caution">
    <text evidence="1">The sequence shown here is derived from an EMBL/GenBank/DDBJ whole genome shotgun (WGS) entry which is preliminary data.</text>
</comment>
<evidence type="ECO:0008006" key="3">
    <source>
        <dbReference type="Google" id="ProtNLM"/>
    </source>
</evidence>